<keyword evidence="7" id="KW-0675">Receptor</keyword>
<evidence type="ECO:0000256" key="1">
    <source>
        <dbReference type="ARBA" id="ARBA00004141"/>
    </source>
</evidence>
<dbReference type="PANTHER" id="PTHR24238">
    <property type="entry name" value="G-PROTEIN COUPLED RECEPTOR"/>
    <property type="match status" value="1"/>
</dbReference>
<evidence type="ECO:0000256" key="7">
    <source>
        <dbReference type="ARBA" id="ARBA00023170"/>
    </source>
</evidence>
<evidence type="ECO:0000313" key="11">
    <source>
        <dbReference type="EMBL" id="CAD7662880.1"/>
    </source>
</evidence>
<dbReference type="PROSITE" id="PS50262">
    <property type="entry name" value="G_PROTEIN_RECEP_F1_2"/>
    <property type="match status" value="1"/>
</dbReference>
<evidence type="ECO:0000256" key="8">
    <source>
        <dbReference type="ARBA" id="ARBA00023224"/>
    </source>
</evidence>
<evidence type="ECO:0000313" key="12">
    <source>
        <dbReference type="Proteomes" id="UP000728032"/>
    </source>
</evidence>
<dbReference type="GO" id="GO:0005886">
    <property type="term" value="C:plasma membrane"/>
    <property type="evidence" value="ECO:0007669"/>
    <property type="project" value="TreeGrafter"/>
</dbReference>
<evidence type="ECO:0000259" key="10">
    <source>
        <dbReference type="PROSITE" id="PS50262"/>
    </source>
</evidence>
<dbReference type="InterPro" id="IPR017452">
    <property type="entry name" value="GPCR_Rhodpsn_7TM"/>
</dbReference>
<dbReference type="EMBL" id="OC944584">
    <property type="protein sequence ID" value="CAD7662880.1"/>
    <property type="molecule type" value="Genomic_DNA"/>
</dbReference>
<evidence type="ECO:0000256" key="6">
    <source>
        <dbReference type="ARBA" id="ARBA00023136"/>
    </source>
</evidence>
<evidence type="ECO:0000256" key="2">
    <source>
        <dbReference type="ARBA" id="ARBA00010663"/>
    </source>
</evidence>
<dbReference type="InterPro" id="IPR000276">
    <property type="entry name" value="GPCR_Rhodpsn"/>
</dbReference>
<dbReference type="OrthoDB" id="6419947at2759"/>
<gene>
    <name evidence="11" type="ORF">ONB1V03_LOCUS19440</name>
</gene>
<sequence>ISVGVSAWTLVAISLERYFAICQPLKSRQWQTLSHSYRVIAIIWFGNIVLMSPIAILSELLPIQTPALFTKQAGKYKCREVWPSGASEQLFNLLLLILLLIGPFVILVSTYTLVSRELYGANIFQAHYATNNHMNNSSHNVFAHTIPLEV</sequence>
<dbReference type="Proteomes" id="UP000728032">
    <property type="component" value="Unassembled WGS sequence"/>
</dbReference>
<accession>A0A7R9MPL1</accession>
<dbReference type="SUPFAM" id="SSF81321">
    <property type="entry name" value="Family A G protein-coupled receptor-like"/>
    <property type="match status" value="1"/>
</dbReference>
<organism evidence="11">
    <name type="scientific">Oppiella nova</name>
    <dbReference type="NCBI Taxonomy" id="334625"/>
    <lineage>
        <taxon>Eukaryota</taxon>
        <taxon>Metazoa</taxon>
        <taxon>Ecdysozoa</taxon>
        <taxon>Arthropoda</taxon>
        <taxon>Chelicerata</taxon>
        <taxon>Arachnida</taxon>
        <taxon>Acari</taxon>
        <taxon>Acariformes</taxon>
        <taxon>Sarcoptiformes</taxon>
        <taxon>Oribatida</taxon>
        <taxon>Brachypylina</taxon>
        <taxon>Oppioidea</taxon>
        <taxon>Oppiidae</taxon>
        <taxon>Oppiella</taxon>
    </lineage>
</organism>
<dbReference type="Pfam" id="PF00001">
    <property type="entry name" value="7tm_1"/>
    <property type="match status" value="1"/>
</dbReference>
<feature type="domain" description="G-protein coupled receptors family 1 profile" evidence="10">
    <location>
        <begin position="1"/>
        <end position="150"/>
    </location>
</feature>
<dbReference type="AlphaFoldDB" id="A0A7R9MPL1"/>
<dbReference type="PROSITE" id="PS00237">
    <property type="entry name" value="G_PROTEIN_RECEP_F1_1"/>
    <property type="match status" value="1"/>
</dbReference>
<keyword evidence="6 9" id="KW-0472">Membrane</keyword>
<feature type="non-terminal residue" evidence="11">
    <location>
        <position position="150"/>
    </location>
</feature>
<evidence type="ECO:0000256" key="3">
    <source>
        <dbReference type="ARBA" id="ARBA00022692"/>
    </source>
</evidence>
<feature type="non-terminal residue" evidence="11">
    <location>
        <position position="1"/>
    </location>
</feature>
<feature type="transmembrane region" description="Helical" evidence="9">
    <location>
        <begin position="90"/>
        <end position="114"/>
    </location>
</feature>
<keyword evidence="4 9" id="KW-1133">Transmembrane helix</keyword>
<keyword evidence="12" id="KW-1185">Reference proteome</keyword>
<dbReference type="PANTHER" id="PTHR24238:SF75">
    <property type="entry name" value="CHOLECYSTOKININ-LIKE RECEPTOR AT 17D1-RELATED"/>
    <property type="match status" value="1"/>
</dbReference>
<protein>
    <recommendedName>
        <fullName evidence="10">G-protein coupled receptors family 1 profile domain-containing protein</fullName>
    </recommendedName>
</protein>
<name>A0A7R9MPL1_9ACAR</name>
<dbReference type="Gene3D" id="1.20.1070.10">
    <property type="entry name" value="Rhodopsin 7-helix transmembrane proteins"/>
    <property type="match status" value="1"/>
</dbReference>
<comment type="similarity">
    <text evidence="2">Belongs to the G-protein coupled receptor 1 family.</text>
</comment>
<proteinExistence type="inferred from homology"/>
<dbReference type="EMBL" id="CAJPVJ010029759">
    <property type="protein sequence ID" value="CAG2180017.1"/>
    <property type="molecule type" value="Genomic_DNA"/>
</dbReference>
<evidence type="ECO:0000256" key="5">
    <source>
        <dbReference type="ARBA" id="ARBA00023040"/>
    </source>
</evidence>
<evidence type="ECO:0000256" key="4">
    <source>
        <dbReference type="ARBA" id="ARBA00022989"/>
    </source>
</evidence>
<feature type="transmembrane region" description="Helical" evidence="9">
    <location>
        <begin position="36"/>
        <end position="56"/>
    </location>
</feature>
<keyword evidence="3 9" id="KW-0812">Transmembrane</keyword>
<reference evidence="11" key="1">
    <citation type="submission" date="2020-11" db="EMBL/GenBank/DDBJ databases">
        <authorList>
            <person name="Tran Van P."/>
        </authorList>
    </citation>
    <scope>NUCLEOTIDE SEQUENCE</scope>
</reference>
<keyword evidence="5" id="KW-0297">G-protein coupled receptor</keyword>
<keyword evidence="8" id="KW-0807">Transducer</keyword>
<dbReference type="GO" id="GO:0008188">
    <property type="term" value="F:neuropeptide receptor activity"/>
    <property type="evidence" value="ECO:0007669"/>
    <property type="project" value="TreeGrafter"/>
</dbReference>
<comment type="subcellular location">
    <subcellularLocation>
        <location evidence="1">Membrane</location>
        <topology evidence="1">Multi-pass membrane protein</topology>
    </subcellularLocation>
</comment>
<evidence type="ECO:0000256" key="9">
    <source>
        <dbReference type="SAM" id="Phobius"/>
    </source>
</evidence>